<keyword evidence="2" id="KW-1185">Reference proteome</keyword>
<name>A0A3M7S0F4_BRAPC</name>
<dbReference type="AlphaFoldDB" id="A0A3M7S0F4"/>
<comment type="caution">
    <text evidence="1">The sequence shown here is derived from an EMBL/GenBank/DDBJ whole genome shotgun (WGS) entry which is preliminary data.</text>
</comment>
<evidence type="ECO:0000313" key="1">
    <source>
        <dbReference type="EMBL" id="RNA29140.1"/>
    </source>
</evidence>
<protein>
    <submittedName>
        <fullName evidence="1">Uncharacterized protein</fullName>
    </submittedName>
</protein>
<organism evidence="1 2">
    <name type="scientific">Brachionus plicatilis</name>
    <name type="common">Marine rotifer</name>
    <name type="synonym">Brachionus muelleri</name>
    <dbReference type="NCBI Taxonomy" id="10195"/>
    <lineage>
        <taxon>Eukaryota</taxon>
        <taxon>Metazoa</taxon>
        <taxon>Spiralia</taxon>
        <taxon>Gnathifera</taxon>
        <taxon>Rotifera</taxon>
        <taxon>Eurotatoria</taxon>
        <taxon>Monogononta</taxon>
        <taxon>Pseudotrocha</taxon>
        <taxon>Ploima</taxon>
        <taxon>Brachionidae</taxon>
        <taxon>Brachionus</taxon>
    </lineage>
</organism>
<reference evidence="1 2" key="1">
    <citation type="journal article" date="2018" name="Sci. Rep.">
        <title>Genomic signatures of local adaptation to the degree of environmental predictability in rotifers.</title>
        <authorList>
            <person name="Franch-Gras L."/>
            <person name="Hahn C."/>
            <person name="Garcia-Roger E.M."/>
            <person name="Carmona M.J."/>
            <person name="Serra M."/>
            <person name="Gomez A."/>
        </authorList>
    </citation>
    <scope>NUCLEOTIDE SEQUENCE [LARGE SCALE GENOMIC DNA]</scope>
    <source>
        <strain evidence="1">HYR1</strain>
    </source>
</reference>
<gene>
    <name evidence="1" type="ORF">BpHYR1_038923</name>
</gene>
<dbReference type="EMBL" id="REGN01002275">
    <property type="protein sequence ID" value="RNA29140.1"/>
    <property type="molecule type" value="Genomic_DNA"/>
</dbReference>
<sequence length="117" mass="14027">MNATWCNNFCYTLLHILQEQSFFIHRKISTKNFFLELFELFEQNFTMLSTVIEYSTSSFTIIFNIQKKLHKSQFIQFDGFQLIFNLEILYHNRAKSVCVIILLNFLKGWNNPRNGNE</sequence>
<proteinExistence type="predicted"/>
<accession>A0A3M7S0F4</accession>
<evidence type="ECO:0000313" key="2">
    <source>
        <dbReference type="Proteomes" id="UP000276133"/>
    </source>
</evidence>
<dbReference type="Proteomes" id="UP000276133">
    <property type="component" value="Unassembled WGS sequence"/>
</dbReference>